<gene>
    <name evidence="1" type="ORF">C5L39_01200</name>
</gene>
<dbReference type="PANTHER" id="PTHR47478:SF1">
    <property type="entry name" value="PYRIMIDINE 5'-NUCLEOTIDASE YJJG"/>
    <property type="match status" value="1"/>
</dbReference>
<dbReference type="OrthoDB" id="9810501at2"/>
<name>A0A3M8KA32_9CORY</name>
<dbReference type="InterPro" id="IPR052550">
    <property type="entry name" value="Pyrimidine_5'-ntase_YjjG"/>
</dbReference>
<evidence type="ECO:0000313" key="2">
    <source>
        <dbReference type="Proteomes" id="UP000266975"/>
    </source>
</evidence>
<dbReference type="InterPro" id="IPR023214">
    <property type="entry name" value="HAD_sf"/>
</dbReference>
<dbReference type="Gene3D" id="1.20.120.1600">
    <property type="match status" value="1"/>
</dbReference>
<reference evidence="1 2" key="1">
    <citation type="submission" date="2018-02" db="EMBL/GenBank/DDBJ databases">
        <title>Corynebacterium alimpuense sp. nov., a marine obligate actinomycete isolated from sediments of Valparaiso bay, Chile.</title>
        <authorList>
            <person name="Claverias F."/>
            <person name="Gonzales-Siles L."/>
            <person name="Salva-Serra F."/>
            <person name="Inganaes E."/>
            <person name="Molin K."/>
            <person name="Cumsille A."/>
            <person name="Undabarrena A."/>
            <person name="Couve E."/>
            <person name="Moore E.R.B."/>
            <person name="Gomila M."/>
            <person name="Camara B."/>
        </authorList>
    </citation>
    <scope>NUCLEOTIDE SEQUENCE [LARGE SCALE GENOMIC DNA]</scope>
    <source>
        <strain evidence="1 2">CCUG 69366</strain>
    </source>
</reference>
<sequence length="229" mass="25418">MHSPATTRALIYDLDGTLVDHDAAAQAGVESWCAELGLPEGQWPRWQDIEKRWFGRYERGEVSHLGQRIERCREFLGRSELSDDEALSLYEHYLTAYRNNWRAFDDAHDSLTAALEAGLQVGVLTNGAEAMQLRKLDCTGLLLDGVVLLPTVELGAPKPRPEAYQRALERLGVRAAEAVMVGDSWPNDVLGARKAGMTAHYLLRAGIPRDPQAPATEPVITNLTQLSWD</sequence>
<dbReference type="AlphaFoldDB" id="A0A3M8KA32"/>
<dbReference type="InterPro" id="IPR036412">
    <property type="entry name" value="HAD-like_sf"/>
</dbReference>
<dbReference type="EMBL" id="PTJO01000001">
    <property type="protein sequence ID" value="RNE50016.1"/>
    <property type="molecule type" value="Genomic_DNA"/>
</dbReference>
<protein>
    <submittedName>
        <fullName evidence="1">HAD family hydrolase</fullName>
    </submittedName>
</protein>
<comment type="caution">
    <text evidence="1">The sequence shown here is derived from an EMBL/GenBank/DDBJ whole genome shotgun (WGS) entry which is preliminary data.</text>
</comment>
<dbReference type="PANTHER" id="PTHR47478">
    <property type="match status" value="1"/>
</dbReference>
<dbReference type="PRINTS" id="PR00413">
    <property type="entry name" value="HADHALOGNASE"/>
</dbReference>
<organism evidence="1 2">
    <name type="scientific">Corynebacterium alimapuense</name>
    <dbReference type="NCBI Taxonomy" id="1576874"/>
    <lineage>
        <taxon>Bacteria</taxon>
        <taxon>Bacillati</taxon>
        <taxon>Actinomycetota</taxon>
        <taxon>Actinomycetes</taxon>
        <taxon>Mycobacteriales</taxon>
        <taxon>Corynebacteriaceae</taxon>
        <taxon>Corynebacterium</taxon>
    </lineage>
</organism>
<evidence type="ECO:0000313" key="1">
    <source>
        <dbReference type="EMBL" id="RNE50016.1"/>
    </source>
</evidence>
<keyword evidence="2" id="KW-1185">Reference proteome</keyword>
<dbReference type="Proteomes" id="UP000266975">
    <property type="component" value="Unassembled WGS sequence"/>
</dbReference>
<dbReference type="NCBIfam" id="TIGR01509">
    <property type="entry name" value="HAD-SF-IA-v3"/>
    <property type="match status" value="1"/>
</dbReference>
<dbReference type="Gene3D" id="3.40.50.1000">
    <property type="entry name" value="HAD superfamily/HAD-like"/>
    <property type="match status" value="1"/>
</dbReference>
<proteinExistence type="predicted"/>
<dbReference type="NCBIfam" id="TIGR01549">
    <property type="entry name" value="HAD-SF-IA-v1"/>
    <property type="match status" value="1"/>
</dbReference>
<dbReference type="SFLD" id="SFLDG01129">
    <property type="entry name" value="C1.5:_HAD__Beta-PGM__Phosphata"/>
    <property type="match status" value="1"/>
</dbReference>
<dbReference type="GO" id="GO:0016787">
    <property type="term" value="F:hydrolase activity"/>
    <property type="evidence" value="ECO:0007669"/>
    <property type="project" value="UniProtKB-KW"/>
</dbReference>
<keyword evidence="1" id="KW-0378">Hydrolase</keyword>
<dbReference type="InterPro" id="IPR006439">
    <property type="entry name" value="HAD-SF_hydro_IA"/>
</dbReference>
<dbReference type="RefSeq" id="WP_123047060.1">
    <property type="nucleotide sequence ID" value="NZ_PTJO01000001.1"/>
</dbReference>
<dbReference type="SUPFAM" id="SSF56784">
    <property type="entry name" value="HAD-like"/>
    <property type="match status" value="1"/>
</dbReference>
<dbReference type="SFLD" id="SFLDS00003">
    <property type="entry name" value="Haloacid_Dehalogenase"/>
    <property type="match status" value="1"/>
</dbReference>
<dbReference type="Pfam" id="PF00702">
    <property type="entry name" value="Hydrolase"/>
    <property type="match status" value="1"/>
</dbReference>
<accession>A0A3M8KA32</accession>